<feature type="domain" description="NAD-dependent epimerase/dehydratase" evidence="1">
    <location>
        <begin position="5"/>
        <end position="239"/>
    </location>
</feature>
<dbReference type="GO" id="GO:0005737">
    <property type="term" value="C:cytoplasm"/>
    <property type="evidence" value="ECO:0007669"/>
    <property type="project" value="TreeGrafter"/>
</dbReference>
<dbReference type="InterPro" id="IPR051783">
    <property type="entry name" value="NAD(P)-dependent_oxidoreduct"/>
</dbReference>
<evidence type="ECO:0000259" key="1">
    <source>
        <dbReference type="Pfam" id="PF01370"/>
    </source>
</evidence>
<evidence type="ECO:0000313" key="3">
    <source>
        <dbReference type="Proteomes" id="UP000799439"/>
    </source>
</evidence>
<dbReference type="InterPro" id="IPR036291">
    <property type="entry name" value="NAD(P)-bd_dom_sf"/>
</dbReference>
<dbReference type="PANTHER" id="PTHR48079">
    <property type="entry name" value="PROTEIN YEEZ"/>
    <property type="match status" value="1"/>
</dbReference>
<name>A0A9P4ITS9_9PEZI</name>
<gene>
    <name evidence="2" type="ORF">K461DRAFT_288474</name>
</gene>
<sequence>MSHRILLTGASGYLGGAILARLAEASLPAHDKVYALVRTTEQSEAVRKYGFEPISVQVAAAPALRKAIVDARISIVIFTIDAGSFSSQGHFIDALAEVKDLTGNDVHFIDTSGAKLFSSHSGARTDEELPDDSPAMFELQKAQKPLIRPLQQALDANNKVIEHGEICGVKTYIFVPCIVYGEGTGFGNKISIQTVAIVKAAKALQSVRSVDNGRPTWPVCHLSDTTNLYLGLLAAILAGANPGQGRDGYYLAASGSIPWEDIYTAFAEALAVRGVIHDSNVKLATEEELTTMAKGLGCPKELVSLQLGGSCRLVARNAATLGWLPAHKPEHILEAADAEVELMLKHLA</sequence>
<dbReference type="SUPFAM" id="SSF51735">
    <property type="entry name" value="NAD(P)-binding Rossmann-fold domains"/>
    <property type="match status" value="1"/>
</dbReference>
<dbReference type="Pfam" id="PF01370">
    <property type="entry name" value="Epimerase"/>
    <property type="match status" value="1"/>
</dbReference>
<dbReference type="EMBL" id="ML996093">
    <property type="protein sequence ID" value="KAF2148221.1"/>
    <property type="molecule type" value="Genomic_DNA"/>
</dbReference>
<dbReference type="AlphaFoldDB" id="A0A9P4ITS9"/>
<keyword evidence="3" id="KW-1185">Reference proteome</keyword>
<comment type="caution">
    <text evidence="2">The sequence shown here is derived from an EMBL/GenBank/DDBJ whole genome shotgun (WGS) entry which is preliminary data.</text>
</comment>
<dbReference type="Gene3D" id="3.40.50.720">
    <property type="entry name" value="NAD(P)-binding Rossmann-like Domain"/>
    <property type="match status" value="1"/>
</dbReference>
<dbReference type="InterPro" id="IPR001509">
    <property type="entry name" value="Epimerase_deHydtase"/>
</dbReference>
<dbReference type="OrthoDB" id="10262413at2759"/>
<proteinExistence type="predicted"/>
<dbReference type="PANTHER" id="PTHR48079:SF6">
    <property type="entry name" value="NAD(P)-BINDING DOMAIN-CONTAINING PROTEIN-RELATED"/>
    <property type="match status" value="1"/>
</dbReference>
<evidence type="ECO:0000313" key="2">
    <source>
        <dbReference type="EMBL" id="KAF2148221.1"/>
    </source>
</evidence>
<accession>A0A9P4ITS9</accession>
<reference evidence="2" key="1">
    <citation type="journal article" date="2020" name="Stud. Mycol.">
        <title>101 Dothideomycetes genomes: a test case for predicting lifestyles and emergence of pathogens.</title>
        <authorList>
            <person name="Haridas S."/>
            <person name="Albert R."/>
            <person name="Binder M."/>
            <person name="Bloem J."/>
            <person name="Labutti K."/>
            <person name="Salamov A."/>
            <person name="Andreopoulos B."/>
            <person name="Baker S."/>
            <person name="Barry K."/>
            <person name="Bills G."/>
            <person name="Bluhm B."/>
            <person name="Cannon C."/>
            <person name="Castanera R."/>
            <person name="Culley D."/>
            <person name="Daum C."/>
            <person name="Ezra D."/>
            <person name="Gonzalez J."/>
            <person name="Henrissat B."/>
            <person name="Kuo A."/>
            <person name="Liang C."/>
            <person name="Lipzen A."/>
            <person name="Lutzoni F."/>
            <person name="Magnuson J."/>
            <person name="Mondo S."/>
            <person name="Nolan M."/>
            <person name="Ohm R."/>
            <person name="Pangilinan J."/>
            <person name="Park H.-J."/>
            <person name="Ramirez L."/>
            <person name="Alfaro M."/>
            <person name="Sun H."/>
            <person name="Tritt A."/>
            <person name="Yoshinaga Y."/>
            <person name="Zwiers L.-H."/>
            <person name="Turgeon B."/>
            <person name="Goodwin S."/>
            <person name="Spatafora J."/>
            <person name="Crous P."/>
            <person name="Grigoriev I."/>
        </authorList>
    </citation>
    <scope>NUCLEOTIDE SEQUENCE</scope>
    <source>
        <strain evidence="2">CBS 260.36</strain>
    </source>
</reference>
<organism evidence="2 3">
    <name type="scientific">Myriangium duriaei CBS 260.36</name>
    <dbReference type="NCBI Taxonomy" id="1168546"/>
    <lineage>
        <taxon>Eukaryota</taxon>
        <taxon>Fungi</taxon>
        <taxon>Dikarya</taxon>
        <taxon>Ascomycota</taxon>
        <taxon>Pezizomycotina</taxon>
        <taxon>Dothideomycetes</taxon>
        <taxon>Dothideomycetidae</taxon>
        <taxon>Myriangiales</taxon>
        <taxon>Myriangiaceae</taxon>
        <taxon>Myriangium</taxon>
    </lineage>
</organism>
<protein>
    <submittedName>
        <fullName evidence="2">NAD(P)-binding protein</fullName>
    </submittedName>
</protein>
<dbReference type="GO" id="GO:0004029">
    <property type="term" value="F:aldehyde dehydrogenase (NAD+) activity"/>
    <property type="evidence" value="ECO:0007669"/>
    <property type="project" value="TreeGrafter"/>
</dbReference>
<dbReference type="Proteomes" id="UP000799439">
    <property type="component" value="Unassembled WGS sequence"/>
</dbReference>